<sequence length="259" mass="30101">MIKLVVTDMDGTFLNDDKKFSEEFWEIYSKMEEKGIKFVVASGRQYQNLKKNFEKIEEKIVFIAENGSYVVENGKEIYSRTLSKDIIEKYVELGRKIPSTNIVLCGKKSAYIESENSEFIKEVEKYYEEKKIVSNLLEVEEDEIIKITYCDLTGTEKNVYPYVKMENDSQIVVSGEIWLDISHIESNKGIALEALQKKLGIDYEETMIFGDYLNDYEMLKKGKFSFAMENAHEEVKKISNFIARSNNENGVLEELKKII</sequence>
<reference evidence="3" key="1">
    <citation type="submission" date="2023-07" db="EMBL/GenBank/DDBJ databases">
        <authorList>
            <person name="Colorado M.A."/>
            <person name="Villamil L.M."/>
            <person name="Melo J.F."/>
            <person name="Rodriguez J.A."/>
            <person name="Ruiz R.Y."/>
        </authorList>
    </citation>
    <scope>NUCLEOTIDE SEQUENCE [LARGE SCALE GENOMIC DNA]</scope>
    <source>
        <strain evidence="3">C33</strain>
    </source>
</reference>
<dbReference type="SFLD" id="SFLDS00003">
    <property type="entry name" value="Haloacid_Dehalogenase"/>
    <property type="match status" value="1"/>
</dbReference>
<dbReference type="Gene3D" id="3.40.50.1000">
    <property type="entry name" value="HAD superfamily/HAD-like"/>
    <property type="match status" value="1"/>
</dbReference>
<protein>
    <submittedName>
        <fullName evidence="2">HAD family hydrolase</fullName>
        <ecNumber evidence="2">3.1.3.-</ecNumber>
    </submittedName>
</protein>
<feature type="coiled-coil region" evidence="1">
    <location>
        <begin position="39"/>
        <end position="66"/>
    </location>
</feature>
<dbReference type="RefSeq" id="WP_320312788.1">
    <property type="nucleotide sequence ID" value="NZ_JAVIKH010000002.1"/>
</dbReference>
<evidence type="ECO:0000313" key="3">
    <source>
        <dbReference type="Proteomes" id="UP001279681"/>
    </source>
</evidence>
<dbReference type="Pfam" id="PF08282">
    <property type="entry name" value="Hydrolase_3"/>
    <property type="match status" value="1"/>
</dbReference>
<dbReference type="InterPro" id="IPR000150">
    <property type="entry name" value="Cof"/>
</dbReference>
<organism evidence="2 3">
    <name type="scientific">Candidatus Cetobacterium colombiensis</name>
    <dbReference type="NCBI Taxonomy" id="3073100"/>
    <lineage>
        <taxon>Bacteria</taxon>
        <taxon>Fusobacteriati</taxon>
        <taxon>Fusobacteriota</taxon>
        <taxon>Fusobacteriia</taxon>
        <taxon>Fusobacteriales</taxon>
        <taxon>Fusobacteriaceae</taxon>
        <taxon>Cetobacterium</taxon>
    </lineage>
</organism>
<proteinExistence type="predicted"/>
<dbReference type="NCBIfam" id="TIGR01484">
    <property type="entry name" value="HAD-SF-IIB"/>
    <property type="match status" value="1"/>
</dbReference>
<dbReference type="EMBL" id="JAVIKH010000002">
    <property type="protein sequence ID" value="MDX8335385.1"/>
    <property type="molecule type" value="Genomic_DNA"/>
</dbReference>
<dbReference type="SFLD" id="SFLDG01144">
    <property type="entry name" value="C2.B.4:_PGP_Like"/>
    <property type="match status" value="1"/>
</dbReference>
<dbReference type="PANTHER" id="PTHR10000">
    <property type="entry name" value="PHOSPHOSERINE PHOSPHATASE"/>
    <property type="match status" value="1"/>
</dbReference>
<dbReference type="GO" id="GO:0016787">
    <property type="term" value="F:hydrolase activity"/>
    <property type="evidence" value="ECO:0007669"/>
    <property type="project" value="UniProtKB-KW"/>
</dbReference>
<evidence type="ECO:0000313" key="2">
    <source>
        <dbReference type="EMBL" id="MDX8335385.1"/>
    </source>
</evidence>
<dbReference type="NCBIfam" id="TIGR00099">
    <property type="entry name" value="Cof-subfamily"/>
    <property type="match status" value="1"/>
</dbReference>
<dbReference type="InterPro" id="IPR023214">
    <property type="entry name" value="HAD_sf"/>
</dbReference>
<gene>
    <name evidence="2" type="ORF">RFV38_02555</name>
</gene>
<dbReference type="Gene3D" id="3.30.1240.10">
    <property type="match status" value="1"/>
</dbReference>
<keyword evidence="2" id="KW-0378">Hydrolase</keyword>
<dbReference type="SUPFAM" id="SSF56784">
    <property type="entry name" value="HAD-like"/>
    <property type="match status" value="1"/>
</dbReference>
<name>A0ABU4W770_9FUSO</name>
<evidence type="ECO:0000256" key="1">
    <source>
        <dbReference type="SAM" id="Coils"/>
    </source>
</evidence>
<keyword evidence="3" id="KW-1185">Reference proteome</keyword>
<dbReference type="SFLD" id="SFLDG01140">
    <property type="entry name" value="C2.B:_Phosphomannomutase_and_P"/>
    <property type="match status" value="1"/>
</dbReference>
<comment type="caution">
    <text evidence="2">The sequence shown here is derived from an EMBL/GenBank/DDBJ whole genome shotgun (WGS) entry which is preliminary data.</text>
</comment>
<dbReference type="CDD" id="cd07518">
    <property type="entry name" value="HAD_YbiV-Like"/>
    <property type="match status" value="1"/>
</dbReference>
<accession>A0ABU4W770</accession>
<dbReference type="Proteomes" id="UP001279681">
    <property type="component" value="Unassembled WGS sequence"/>
</dbReference>
<keyword evidence="1" id="KW-0175">Coiled coil</keyword>
<dbReference type="PANTHER" id="PTHR10000:SF53">
    <property type="entry name" value="5-AMINO-6-(5-PHOSPHO-D-RIBITYLAMINO)URACIL PHOSPHATASE YBJI-RELATED"/>
    <property type="match status" value="1"/>
</dbReference>
<dbReference type="InterPro" id="IPR036412">
    <property type="entry name" value="HAD-like_sf"/>
</dbReference>
<dbReference type="EC" id="3.1.3.-" evidence="2"/>
<dbReference type="InterPro" id="IPR006379">
    <property type="entry name" value="HAD-SF_hydro_IIB"/>
</dbReference>